<dbReference type="Gene3D" id="3.40.50.12780">
    <property type="entry name" value="N-terminal domain of ligase-like"/>
    <property type="match status" value="1"/>
</dbReference>
<dbReference type="InterPro" id="IPR036736">
    <property type="entry name" value="ACP-like_sf"/>
</dbReference>
<dbReference type="InterPro" id="IPR023213">
    <property type="entry name" value="CAT-like_dom_sf"/>
</dbReference>
<dbReference type="Pfam" id="PF00501">
    <property type="entry name" value="AMP-binding"/>
    <property type="match status" value="1"/>
</dbReference>
<dbReference type="Gene3D" id="3.30.300.30">
    <property type="match status" value="1"/>
</dbReference>
<dbReference type="InterPro" id="IPR009081">
    <property type="entry name" value="PP-bd_ACP"/>
</dbReference>
<dbReference type="SUPFAM" id="SSF56801">
    <property type="entry name" value="Acetyl-CoA synthetase-like"/>
    <property type="match status" value="1"/>
</dbReference>
<gene>
    <name evidence="10" type="ORF">GCM10022231_32460</name>
</gene>
<dbReference type="Pfam" id="PF13193">
    <property type="entry name" value="AMP-binding_C"/>
    <property type="match status" value="1"/>
</dbReference>
<sequence length="1175" mass="124405">MTVSDLLAPLREELRADIAAQLGVEPDEVGDGADLIGLGLDSIRMMRLAGGWRKRGHDIDFARLSAEPSLEAWARLLGGDTLVDQEGAGGPAAAGPPPVDLPETDPAEPFALAPMQHAYWAGRTRTAELGGVSAHLYVEFDGGGLEAERLRAAAAALVAAHPMLRARFLPDGTQVVQPELGHPPLTVVDLRDAPAEEIQARLARLRGDKSHQLLDVAAGRVFDLTLTLLPDGGHRVHFDIDMLAADAMSYRTLLGELVAAYDGADLAPPAVTYAQYRTHCTRHPDDAAEADRDWWTQRLDRLPGGPVLPKPPAVSTGARVERLNHWLDPEAKERLLAAAREHGVTPAAALAAAFAATVGAWSAEPRFLLNVPLFQRRPVHPEIDRVSGDFSSSILLDVDVTDPGSILDFTREVQRTMHVAGAHGAYGALDVLRDLGRHRGEQVLAPVVFTSALGLGELFAPEVSDRLGAPAWIVSQGPQVLLDAQVTEVDGGLLTNWDVRADQFPPGVVEAMFGQYRASVDRLASGPAGWQAEALPQLPAEQRAVRTAVNATAAPSSGRLLHQEFFERAADEPDRPALIWSDGELTYGRLADRALRVAAALAGAGVRPGDSVAVQLPKGHRQVIATLGVFAAGATWIPLAADLPEARRRVIVRDGRISVVLADREGAPGTVLTLDAALAHAPAAAPILGDAEDVAYVLFTSGSTGTPKGVEVPHRAAMNTIDDINNRFGVGPDDRSLTVAALEFDISVYDVFGLYSAGGAVVAVGADEARDPACWRRLLLDHRATVLTCVPSAMDMLLTAAESAAATDPRGLGDRLKAVLLGGDWVGVDLPVRLGALAPQARFAGLGGATELAVHCTVCEVATPPEDWVAVPFGTPLNNVVARVVNASGHDCPDWVTGELWVGGDGVAHGYRGDPERTAERFVTHQGRRWYRTGDLARYWPDGTIEFLGRADHQVKIRGFRVELGDVEGALRGLDGVRNAVAAVVSEGDTRLLAAVVDREPGSGAGGTGESITAALADHLPAYMIPARVLVVEQLPLTGNGKLDRRAIDRLLSEHSGPDGGTVAPRTELERALTDLVTGVLGTDPGAFGVTDDFFASGLDSVLATTVVARIRELLDAPQAGIADMFAARTVAELAELLDAADQRQGRLEEVAAVYLEIAALDDDAIDDEEEGLGA</sequence>
<dbReference type="PROSITE" id="PS00455">
    <property type="entry name" value="AMP_BINDING"/>
    <property type="match status" value="1"/>
</dbReference>
<dbReference type="Gene3D" id="3.30.559.10">
    <property type="entry name" value="Chloramphenicol acetyltransferase-like domain"/>
    <property type="match status" value="1"/>
</dbReference>
<evidence type="ECO:0000313" key="10">
    <source>
        <dbReference type="EMBL" id="GAA3968885.1"/>
    </source>
</evidence>
<dbReference type="EMBL" id="BAAAZW010000011">
    <property type="protein sequence ID" value="GAA3968885.1"/>
    <property type="molecule type" value="Genomic_DNA"/>
</dbReference>
<feature type="domain" description="Carrier" evidence="9">
    <location>
        <begin position="8"/>
        <end position="81"/>
    </location>
</feature>
<dbReference type="Proteomes" id="UP001418444">
    <property type="component" value="Unassembled WGS sequence"/>
</dbReference>
<protein>
    <recommendedName>
        <fullName evidence="4">Phenyloxazoline synthase MbtB</fullName>
    </recommendedName>
    <alternativeName>
        <fullName evidence="8">Mycobactin synthetase protein B</fullName>
    </alternativeName>
</protein>
<dbReference type="InterPro" id="IPR006162">
    <property type="entry name" value="Ppantetheine_attach_site"/>
</dbReference>
<reference evidence="11" key="1">
    <citation type="journal article" date="2019" name="Int. J. Syst. Evol. Microbiol.">
        <title>The Global Catalogue of Microorganisms (GCM) 10K type strain sequencing project: providing services to taxonomists for standard genome sequencing and annotation.</title>
        <authorList>
            <consortium name="The Broad Institute Genomics Platform"/>
            <consortium name="The Broad Institute Genome Sequencing Center for Infectious Disease"/>
            <person name="Wu L."/>
            <person name="Ma J."/>
        </authorList>
    </citation>
    <scope>NUCLEOTIDE SEQUENCE [LARGE SCALE GENOMIC DNA]</scope>
    <source>
        <strain evidence="11">JCM 16923</strain>
    </source>
</reference>
<dbReference type="SUPFAM" id="SSF47336">
    <property type="entry name" value="ACP-like"/>
    <property type="match status" value="2"/>
</dbReference>
<dbReference type="Gene3D" id="1.10.1200.10">
    <property type="entry name" value="ACP-like"/>
    <property type="match status" value="2"/>
</dbReference>
<evidence type="ECO:0000256" key="3">
    <source>
        <dbReference type="ARBA" id="ARBA00007380"/>
    </source>
</evidence>
<evidence type="ECO:0000256" key="6">
    <source>
        <dbReference type="ARBA" id="ARBA00022553"/>
    </source>
</evidence>
<dbReference type="InterPro" id="IPR020845">
    <property type="entry name" value="AMP-binding_CS"/>
</dbReference>
<dbReference type="InterPro" id="IPR010071">
    <property type="entry name" value="AA_adenyl_dom"/>
</dbReference>
<keyword evidence="11" id="KW-1185">Reference proteome</keyword>
<dbReference type="PANTHER" id="PTHR45527">
    <property type="entry name" value="NONRIBOSOMAL PEPTIDE SYNTHETASE"/>
    <property type="match status" value="1"/>
</dbReference>
<dbReference type="InterPro" id="IPR025110">
    <property type="entry name" value="AMP-bd_C"/>
</dbReference>
<name>A0ABP7PNY8_9ACTN</name>
<evidence type="ECO:0000256" key="4">
    <source>
        <dbReference type="ARBA" id="ARBA00016743"/>
    </source>
</evidence>
<evidence type="ECO:0000313" key="11">
    <source>
        <dbReference type="Proteomes" id="UP001418444"/>
    </source>
</evidence>
<evidence type="ECO:0000256" key="2">
    <source>
        <dbReference type="ARBA" id="ARBA00005102"/>
    </source>
</evidence>
<comment type="similarity">
    <text evidence="3">Belongs to the ATP-dependent AMP-binding enzyme family. MbtB subfamily.</text>
</comment>
<dbReference type="InterPro" id="IPR042099">
    <property type="entry name" value="ANL_N_sf"/>
</dbReference>
<organism evidence="10 11">
    <name type="scientific">Gordonia caeni</name>
    <dbReference type="NCBI Taxonomy" id="1007097"/>
    <lineage>
        <taxon>Bacteria</taxon>
        <taxon>Bacillati</taxon>
        <taxon>Actinomycetota</taxon>
        <taxon>Actinomycetes</taxon>
        <taxon>Mycobacteriales</taxon>
        <taxon>Gordoniaceae</taxon>
        <taxon>Gordonia</taxon>
    </lineage>
</organism>
<evidence type="ECO:0000256" key="8">
    <source>
        <dbReference type="ARBA" id="ARBA00033440"/>
    </source>
</evidence>
<dbReference type="CDD" id="cd19535">
    <property type="entry name" value="Cyc_NRPS"/>
    <property type="match status" value="1"/>
</dbReference>
<dbReference type="SUPFAM" id="SSF52777">
    <property type="entry name" value="CoA-dependent acyltransferases"/>
    <property type="match status" value="2"/>
</dbReference>
<dbReference type="PROSITE" id="PS00012">
    <property type="entry name" value="PHOSPHOPANTETHEINE"/>
    <property type="match status" value="1"/>
</dbReference>
<dbReference type="InterPro" id="IPR045851">
    <property type="entry name" value="AMP-bd_C_sf"/>
</dbReference>
<comment type="caution">
    <text evidence="10">The sequence shown here is derived from an EMBL/GenBank/DDBJ whole genome shotgun (WGS) entry which is preliminary data.</text>
</comment>
<dbReference type="NCBIfam" id="TIGR01733">
    <property type="entry name" value="AA-adenyl-dom"/>
    <property type="match status" value="1"/>
</dbReference>
<dbReference type="Gene3D" id="3.30.559.30">
    <property type="entry name" value="Nonribosomal peptide synthetase, condensation domain"/>
    <property type="match status" value="1"/>
</dbReference>
<comment type="pathway">
    <text evidence="2">Siderophore biosynthesis; mycobactin biosynthesis.</text>
</comment>
<dbReference type="InterPro" id="IPR000873">
    <property type="entry name" value="AMP-dep_synth/lig_dom"/>
</dbReference>
<dbReference type="PROSITE" id="PS50075">
    <property type="entry name" value="CARRIER"/>
    <property type="match status" value="2"/>
</dbReference>
<accession>A0ABP7PNY8</accession>
<evidence type="ECO:0000256" key="1">
    <source>
        <dbReference type="ARBA" id="ARBA00001957"/>
    </source>
</evidence>
<feature type="domain" description="Carrier" evidence="9">
    <location>
        <begin position="1064"/>
        <end position="1142"/>
    </location>
</feature>
<comment type="cofactor">
    <cofactor evidence="1">
        <name>pantetheine 4'-phosphate</name>
        <dbReference type="ChEBI" id="CHEBI:47942"/>
    </cofactor>
</comment>
<dbReference type="InterPro" id="IPR001242">
    <property type="entry name" value="Condensation_dom"/>
</dbReference>
<dbReference type="Pfam" id="PF00550">
    <property type="entry name" value="PP-binding"/>
    <property type="match status" value="2"/>
</dbReference>
<dbReference type="Pfam" id="PF00668">
    <property type="entry name" value="Condensation"/>
    <property type="match status" value="1"/>
</dbReference>
<dbReference type="PANTHER" id="PTHR45527:SF10">
    <property type="entry name" value="PYOCHELIN SYNTHASE PCHF"/>
    <property type="match status" value="1"/>
</dbReference>
<dbReference type="InterPro" id="IPR057737">
    <property type="entry name" value="Condensation_MtbB-like"/>
</dbReference>
<keyword evidence="6" id="KW-0597">Phosphoprotein</keyword>
<evidence type="ECO:0000256" key="7">
    <source>
        <dbReference type="ARBA" id="ARBA00022598"/>
    </source>
</evidence>
<keyword evidence="5" id="KW-0596">Phosphopantetheine</keyword>
<keyword evidence="7" id="KW-0436">Ligase</keyword>
<proteinExistence type="inferred from homology"/>
<evidence type="ECO:0000259" key="9">
    <source>
        <dbReference type="PROSITE" id="PS50075"/>
    </source>
</evidence>
<evidence type="ECO:0000256" key="5">
    <source>
        <dbReference type="ARBA" id="ARBA00022450"/>
    </source>
</evidence>